<feature type="transmembrane region" description="Helical" evidence="1">
    <location>
        <begin position="135"/>
        <end position="159"/>
    </location>
</feature>
<keyword evidence="1" id="KW-0812">Transmembrane</keyword>
<keyword evidence="1" id="KW-1133">Transmembrane helix</keyword>
<feature type="transmembrane region" description="Helical" evidence="1">
    <location>
        <begin position="102"/>
        <end position="123"/>
    </location>
</feature>
<proteinExistence type="predicted"/>
<comment type="caution">
    <text evidence="2">The sequence shown here is derived from an EMBL/GenBank/DDBJ whole genome shotgun (WGS) entry which is preliminary data.</text>
</comment>
<gene>
    <name evidence="2" type="ORF">GCM10022383_21180</name>
</gene>
<feature type="transmembrane region" description="Helical" evidence="1">
    <location>
        <begin position="46"/>
        <end position="69"/>
    </location>
</feature>
<name>A0ABP7NEA7_9MICO</name>
<organism evidence="2 3">
    <name type="scientific">Microbacterium soli</name>
    <dbReference type="NCBI Taxonomy" id="446075"/>
    <lineage>
        <taxon>Bacteria</taxon>
        <taxon>Bacillati</taxon>
        <taxon>Actinomycetota</taxon>
        <taxon>Actinomycetes</taxon>
        <taxon>Micrococcales</taxon>
        <taxon>Microbacteriaceae</taxon>
        <taxon>Microbacterium</taxon>
    </lineage>
</organism>
<evidence type="ECO:0000313" key="2">
    <source>
        <dbReference type="EMBL" id="GAA3943079.1"/>
    </source>
</evidence>
<dbReference type="EMBL" id="BAABCP010000001">
    <property type="protein sequence ID" value="GAA3943079.1"/>
    <property type="molecule type" value="Genomic_DNA"/>
</dbReference>
<dbReference type="Proteomes" id="UP001501591">
    <property type="component" value="Unassembled WGS sequence"/>
</dbReference>
<protein>
    <submittedName>
        <fullName evidence="2">Uncharacterized protein</fullName>
    </submittedName>
</protein>
<reference evidence="3" key="1">
    <citation type="journal article" date="2019" name="Int. J. Syst. Evol. Microbiol.">
        <title>The Global Catalogue of Microorganisms (GCM) 10K type strain sequencing project: providing services to taxonomists for standard genome sequencing and annotation.</title>
        <authorList>
            <consortium name="The Broad Institute Genomics Platform"/>
            <consortium name="The Broad Institute Genome Sequencing Center for Infectious Disease"/>
            <person name="Wu L."/>
            <person name="Ma J."/>
        </authorList>
    </citation>
    <scope>NUCLEOTIDE SEQUENCE [LARGE SCALE GENOMIC DNA]</scope>
    <source>
        <strain evidence="3">JCM 17024</strain>
    </source>
</reference>
<keyword evidence="1" id="KW-0472">Membrane</keyword>
<evidence type="ECO:0000313" key="3">
    <source>
        <dbReference type="Proteomes" id="UP001501591"/>
    </source>
</evidence>
<dbReference type="RefSeq" id="WP_344819545.1">
    <property type="nucleotide sequence ID" value="NZ_BAABCP010000001.1"/>
</dbReference>
<evidence type="ECO:0000256" key="1">
    <source>
        <dbReference type="SAM" id="Phobius"/>
    </source>
</evidence>
<keyword evidence="3" id="KW-1185">Reference proteome</keyword>
<accession>A0ABP7NEA7</accession>
<sequence length="165" mass="16573">MSNAFPPPQAPPPGSYTVPVGGYRAPVGAYQMPPTAPRASSATGTLALVAALLASVVSPLLAGLLALGIGTRTPFDMLITASGDLSLSALTPVRTEVLWIEILFWAATVIGILAFVLGITAAVRRRGRGPGIAAIVLATIGPGGFLLSAWILFAVGTALGTTAGP</sequence>